<dbReference type="AlphaFoldDB" id="A0AAD5BII1"/>
<proteinExistence type="predicted"/>
<evidence type="ECO:0000313" key="2">
    <source>
        <dbReference type="Proteomes" id="UP001204833"/>
    </source>
</evidence>
<dbReference type="EMBL" id="JAIHNG010000047">
    <property type="protein sequence ID" value="KAI5964549.1"/>
    <property type="molecule type" value="Genomic_DNA"/>
</dbReference>
<dbReference type="RefSeq" id="XP_051610556.1">
    <property type="nucleotide sequence ID" value="XM_051750207.1"/>
</dbReference>
<dbReference type="GeneID" id="76149100"/>
<accession>A0AAD5BII1</accession>
<reference evidence="1 2" key="1">
    <citation type="journal article" date="2022" name="DNA Res.">
        <title>Genome analysis of five recently described species of the CUG-Ser clade uncovers Candida theae as a new hybrid lineage with pathogenic potential in the Candida parapsilosis species complex.</title>
        <authorList>
            <person name="Mixao V."/>
            <person name="Del Olmo V."/>
            <person name="Hegedusova E."/>
            <person name="Saus E."/>
            <person name="Pryszcz L."/>
            <person name="Cillingova A."/>
            <person name="Nosek J."/>
            <person name="Gabaldon T."/>
        </authorList>
    </citation>
    <scope>NUCLEOTIDE SEQUENCE [LARGE SCALE GENOMIC DNA]</scope>
    <source>
        <strain evidence="1 2">CBS 12239</strain>
    </source>
</reference>
<dbReference type="Proteomes" id="UP001204833">
    <property type="component" value="Unassembled WGS sequence"/>
</dbReference>
<comment type="caution">
    <text evidence="1">The sequence shown here is derived from an EMBL/GenBank/DDBJ whole genome shotgun (WGS) entry which is preliminary data.</text>
</comment>
<name>A0AAD5BII1_9ASCO</name>
<keyword evidence="2" id="KW-1185">Reference proteome</keyword>
<organism evidence="1 2">
    <name type="scientific">Candida theae</name>
    <dbReference type="NCBI Taxonomy" id="1198502"/>
    <lineage>
        <taxon>Eukaryota</taxon>
        <taxon>Fungi</taxon>
        <taxon>Dikarya</taxon>
        <taxon>Ascomycota</taxon>
        <taxon>Saccharomycotina</taxon>
        <taxon>Pichiomycetes</taxon>
        <taxon>Debaryomycetaceae</taxon>
        <taxon>Candida/Lodderomyces clade</taxon>
        <taxon>Candida</taxon>
    </lineage>
</organism>
<gene>
    <name evidence="1" type="ORF">KGF57_001041</name>
</gene>
<evidence type="ECO:0000313" key="1">
    <source>
        <dbReference type="EMBL" id="KAI5964549.1"/>
    </source>
</evidence>
<sequence>MLTKRLIRQLPKRYSTISFTPNENKHIFESERLSPRENHDAIPDKPDFSNIDKIHHEIVNPEEVADLVTKLNTNDVLISILSKNKRLYGDEHYNVRNVKDSKEPPIVFPYSSILLSWKEVYNKQIKDLKEIQPVTFTLPIVDFKYLNLYKGNSLEEFFHKSRAVKNSTSIKKGTVQSTDVDSLFTVECASNVVLNSIESSEALEEFMVFISTKIEFFTFQGLKDLLTSVTMSCSKFPVNGSSMDQLVTTMANSHPRILRALDHDTKDVIAHSLIETNPELAKNIIKDLIEDCICPSEKTLDRFFDSYKSKGPVTSLQELSFLKSVIHHCKFNDTTFNLIMETITNVNELIKLVTLLKKTPNMLQEKQNELYSKLRSLTTSELTTTQFLRFLTKNNVKLNEELKKRVGRDYSDDSNIISVLDRL</sequence>
<protein>
    <recommendedName>
        <fullName evidence="3">ATPase expression protein 1</fullName>
    </recommendedName>
</protein>
<evidence type="ECO:0008006" key="3">
    <source>
        <dbReference type="Google" id="ProtNLM"/>
    </source>
</evidence>